<dbReference type="Gene3D" id="3.40.50.300">
    <property type="entry name" value="P-loop containing nucleotide triphosphate hydrolases"/>
    <property type="match status" value="1"/>
</dbReference>
<proteinExistence type="predicted"/>
<evidence type="ECO:0000256" key="2">
    <source>
        <dbReference type="ARBA" id="ARBA00022448"/>
    </source>
</evidence>
<dbReference type="InterPro" id="IPR003593">
    <property type="entry name" value="AAA+_ATPase"/>
</dbReference>
<dbReference type="InterPro" id="IPR003439">
    <property type="entry name" value="ABC_transporter-like_ATP-bd"/>
</dbReference>
<evidence type="ECO:0000256" key="1">
    <source>
        <dbReference type="ARBA" id="ARBA00004651"/>
    </source>
</evidence>
<dbReference type="PROSITE" id="PS00211">
    <property type="entry name" value="ABC_TRANSPORTER_1"/>
    <property type="match status" value="1"/>
</dbReference>
<evidence type="ECO:0000259" key="10">
    <source>
        <dbReference type="PROSITE" id="PS50893"/>
    </source>
</evidence>
<accession>A0A9J6RCV2</accession>
<dbReference type="PROSITE" id="PS50929">
    <property type="entry name" value="ABC_TM1F"/>
    <property type="match status" value="1"/>
</dbReference>
<feature type="transmembrane region" description="Helical" evidence="9">
    <location>
        <begin position="128"/>
        <end position="153"/>
    </location>
</feature>
<evidence type="ECO:0000256" key="3">
    <source>
        <dbReference type="ARBA" id="ARBA00022475"/>
    </source>
</evidence>
<sequence length="582" mass="65637">MFTVFKKLSWFFKEQWGRYAIAITALILVSFIDLIPPRLVGMTIDAIQFNELTAAGLREIILIYIGLIVLSYTVMFIWDYNLFGGALLLERKMRTKLMRHFLMMSPRFFSKNRTGDLMARSTNDLKSIMMTSGFGILTLVDSTIFMSLIVLMMGFTIDWQLTFAALIPMPVMAIIVHKYGKIINQRFSDAQESFSELNNYTLESIRGVRVTRAFVQEKHDMQRFASMTEDVFQKNKAVSEMEAYFEPTMKILVGISYTIGLGYGAMMVFENRISIGDLVTFNVYLGMMIWPMFAIGELINVMQRGNASLDRVDSVLAQQSDVQDPVQPQSIDRPEKIVFRDVSFGYPEAQGDQLDTINLTINKGDTVGIVGKTGAGKTTLFKQLLREYPAPKGSLTINGISIDQFTLDETRSWIGYVPQEHVLFSKTVKENLVFGCEEKTREEIDHILASASLKSDIDALPKGLDTLVGESGVTLSGGQKQRISLARALLMDPEILILDDSLSAVDGKTEANIINHLKRERLGKTTLIAAHRLSAVKHADEIIVLADGKITERGTHDELMLKEGWYKEQFDIQQMERKVIES</sequence>
<keyword evidence="2" id="KW-0813">Transport</keyword>
<dbReference type="PROSITE" id="PS50893">
    <property type="entry name" value="ABC_TRANSPORTER_2"/>
    <property type="match status" value="1"/>
</dbReference>
<organism evidence="12 13">
    <name type="scientific">Natronobacillus azotifigens</name>
    <dbReference type="NCBI Taxonomy" id="472978"/>
    <lineage>
        <taxon>Bacteria</taxon>
        <taxon>Bacillati</taxon>
        <taxon>Bacillota</taxon>
        <taxon>Bacilli</taxon>
        <taxon>Bacillales</taxon>
        <taxon>Bacillaceae</taxon>
        <taxon>Natronobacillus</taxon>
    </lineage>
</organism>
<dbReference type="PANTHER" id="PTHR43394:SF1">
    <property type="entry name" value="ATP-BINDING CASSETTE SUB-FAMILY B MEMBER 10, MITOCHONDRIAL"/>
    <property type="match status" value="1"/>
</dbReference>
<dbReference type="PANTHER" id="PTHR43394">
    <property type="entry name" value="ATP-DEPENDENT PERMEASE MDL1, MITOCHONDRIAL"/>
    <property type="match status" value="1"/>
</dbReference>
<gene>
    <name evidence="12" type="ORF">OWO01_08115</name>
</gene>
<feature type="transmembrane region" description="Helical" evidence="9">
    <location>
        <begin position="20"/>
        <end position="40"/>
    </location>
</feature>
<name>A0A9J6RCV2_9BACI</name>
<keyword evidence="8 9" id="KW-0472">Membrane</keyword>
<feature type="domain" description="ABC transmembrane type-1" evidence="11">
    <location>
        <begin position="20"/>
        <end position="304"/>
    </location>
</feature>
<keyword evidence="13" id="KW-1185">Reference proteome</keyword>
<dbReference type="GO" id="GO:0005886">
    <property type="term" value="C:plasma membrane"/>
    <property type="evidence" value="ECO:0007669"/>
    <property type="project" value="UniProtKB-SubCell"/>
</dbReference>
<keyword evidence="6" id="KW-0067">ATP-binding</keyword>
<feature type="transmembrane region" description="Helical" evidence="9">
    <location>
        <begin position="60"/>
        <end position="89"/>
    </location>
</feature>
<dbReference type="CDD" id="cd18541">
    <property type="entry name" value="ABC_6TM_TmrB_like"/>
    <property type="match status" value="1"/>
</dbReference>
<comment type="caution">
    <text evidence="12">The sequence shown here is derived from an EMBL/GenBank/DDBJ whole genome shotgun (WGS) entry which is preliminary data.</text>
</comment>
<dbReference type="Proteomes" id="UP001084197">
    <property type="component" value="Unassembled WGS sequence"/>
</dbReference>
<dbReference type="InterPro" id="IPR017871">
    <property type="entry name" value="ABC_transporter-like_CS"/>
</dbReference>
<feature type="transmembrane region" description="Helical" evidence="9">
    <location>
        <begin position="281"/>
        <end position="301"/>
    </location>
</feature>
<dbReference type="Pfam" id="PF00005">
    <property type="entry name" value="ABC_tran"/>
    <property type="match status" value="1"/>
</dbReference>
<keyword evidence="3" id="KW-1003">Cell membrane</keyword>
<dbReference type="InterPro" id="IPR036640">
    <property type="entry name" value="ABC1_TM_sf"/>
</dbReference>
<dbReference type="SUPFAM" id="SSF90123">
    <property type="entry name" value="ABC transporter transmembrane region"/>
    <property type="match status" value="1"/>
</dbReference>
<dbReference type="FunFam" id="1.20.1560.10:FF:000011">
    <property type="entry name" value="Multidrug ABC transporter ATP-binding protein"/>
    <property type="match status" value="1"/>
</dbReference>
<evidence type="ECO:0000313" key="12">
    <source>
        <dbReference type="EMBL" id="MCZ0703174.1"/>
    </source>
</evidence>
<feature type="transmembrane region" description="Helical" evidence="9">
    <location>
        <begin position="159"/>
        <end position="176"/>
    </location>
</feature>
<dbReference type="SMART" id="SM00382">
    <property type="entry name" value="AAA"/>
    <property type="match status" value="1"/>
</dbReference>
<dbReference type="RefSeq" id="WP_268779944.1">
    <property type="nucleotide sequence ID" value="NZ_JAPRAT010000013.1"/>
</dbReference>
<comment type="subcellular location">
    <subcellularLocation>
        <location evidence="1">Cell membrane</location>
        <topology evidence="1">Multi-pass membrane protein</topology>
    </subcellularLocation>
</comment>
<feature type="transmembrane region" description="Helical" evidence="9">
    <location>
        <begin position="251"/>
        <end position="269"/>
    </location>
</feature>
<dbReference type="FunFam" id="3.40.50.300:FF:000221">
    <property type="entry name" value="Multidrug ABC transporter ATP-binding protein"/>
    <property type="match status" value="1"/>
</dbReference>
<keyword evidence="7 9" id="KW-1133">Transmembrane helix</keyword>
<evidence type="ECO:0000313" key="13">
    <source>
        <dbReference type="Proteomes" id="UP001084197"/>
    </source>
</evidence>
<dbReference type="InterPro" id="IPR011527">
    <property type="entry name" value="ABC1_TM_dom"/>
</dbReference>
<dbReference type="Gene3D" id="1.20.1560.10">
    <property type="entry name" value="ABC transporter type 1, transmembrane domain"/>
    <property type="match status" value="1"/>
</dbReference>
<evidence type="ECO:0000256" key="9">
    <source>
        <dbReference type="SAM" id="Phobius"/>
    </source>
</evidence>
<evidence type="ECO:0000256" key="4">
    <source>
        <dbReference type="ARBA" id="ARBA00022692"/>
    </source>
</evidence>
<dbReference type="Pfam" id="PF00664">
    <property type="entry name" value="ABC_membrane"/>
    <property type="match status" value="1"/>
</dbReference>
<dbReference type="SUPFAM" id="SSF52540">
    <property type="entry name" value="P-loop containing nucleoside triphosphate hydrolases"/>
    <property type="match status" value="1"/>
</dbReference>
<dbReference type="GO" id="GO:0005524">
    <property type="term" value="F:ATP binding"/>
    <property type="evidence" value="ECO:0007669"/>
    <property type="project" value="UniProtKB-KW"/>
</dbReference>
<keyword evidence="4 9" id="KW-0812">Transmembrane</keyword>
<keyword evidence="5" id="KW-0547">Nucleotide-binding</keyword>
<evidence type="ECO:0000256" key="8">
    <source>
        <dbReference type="ARBA" id="ARBA00023136"/>
    </source>
</evidence>
<dbReference type="InterPro" id="IPR039421">
    <property type="entry name" value="Type_1_exporter"/>
</dbReference>
<protein>
    <submittedName>
        <fullName evidence="12">ABC transporter transmembrane domain-containing protein</fullName>
    </submittedName>
</protein>
<dbReference type="GO" id="GO:0015421">
    <property type="term" value="F:ABC-type oligopeptide transporter activity"/>
    <property type="evidence" value="ECO:0007669"/>
    <property type="project" value="TreeGrafter"/>
</dbReference>
<evidence type="ECO:0000259" key="11">
    <source>
        <dbReference type="PROSITE" id="PS50929"/>
    </source>
</evidence>
<dbReference type="GO" id="GO:0016887">
    <property type="term" value="F:ATP hydrolysis activity"/>
    <property type="evidence" value="ECO:0007669"/>
    <property type="project" value="InterPro"/>
</dbReference>
<dbReference type="EMBL" id="JAPRAT010000013">
    <property type="protein sequence ID" value="MCZ0703174.1"/>
    <property type="molecule type" value="Genomic_DNA"/>
</dbReference>
<evidence type="ECO:0000256" key="6">
    <source>
        <dbReference type="ARBA" id="ARBA00022840"/>
    </source>
</evidence>
<evidence type="ECO:0000256" key="5">
    <source>
        <dbReference type="ARBA" id="ARBA00022741"/>
    </source>
</evidence>
<dbReference type="InterPro" id="IPR027417">
    <property type="entry name" value="P-loop_NTPase"/>
</dbReference>
<feature type="domain" description="ABC transporter" evidence="10">
    <location>
        <begin position="337"/>
        <end position="572"/>
    </location>
</feature>
<evidence type="ECO:0000256" key="7">
    <source>
        <dbReference type="ARBA" id="ARBA00022989"/>
    </source>
</evidence>
<reference evidence="12" key="1">
    <citation type="submission" date="2022-11" db="EMBL/GenBank/DDBJ databases">
        <title>WGS of Natronobacillus azotifigens 24KS-1, an anaerobic diazotrophic haloalkaliphile from soda-rich habitats.</title>
        <authorList>
            <person name="Sorokin D.Y."/>
            <person name="Merkel A.Y."/>
        </authorList>
    </citation>
    <scope>NUCLEOTIDE SEQUENCE</scope>
    <source>
        <strain evidence="12">24KS-1</strain>
    </source>
</reference>
<dbReference type="AlphaFoldDB" id="A0A9J6RCV2"/>